<protein>
    <submittedName>
        <fullName evidence="4">AcrR family transcriptional regulator</fullName>
    </submittedName>
</protein>
<dbReference type="Gene3D" id="1.10.357.10">
    <property type="entry name" value="Tetracycline Repressor, domain 2"/>
    <property type="match status" value="1"/>
</dbReference>
<comment type="caution">
    <text evidence="2">Lacks conserved residue(s) required for the propagation of feature annotation.</text>
</comment>
<dbReference type="PROSITE" id="PS50977">
    <property type="entry name" value="HTH_TETR_2"/>
    <property type="match status" value="1"/>
</dbReference>
<comment type="caution">
    <text evidence="4">The sequence shown here is derived from an EMBL/GenBank/DDBJ whole genome shotgun (WGS) entry which is preliminary data.</text>
</comment>
<sequence>MIAQTAGVSTKTLYRLFPAKADLFSSVISKKIKNYILALDTEGAAETPLQESLEKLLISYGRLTLSEETIAMTRLVLSESDRFPEIAAIFYEQAIRKTSKAIENWLKKRMSSGQIELDDPGAATGMLRGMMAMEPQRAVMLGQLANIPDAEIISRAQTCTKLFLQGCKRQ</sequence>
<dbReference type="InterPro" id="IPR009057">
    <property type="entry name" value="Homeodomain-like_sf"/>
</dbReference>
<dbReference type="SUPFAM" id="SSF48498">
    <property type="entry name" value="Tetracyclin repressor-like, C-terminal domain"/>
    <property type="match status" value="1"/>
</dbReference>
<evidence type="ECO:0000256" key="2">
    <source>
        <dbReference type="PROSITE-ProRule" id="PRU00335"/>
    </source>
</evidence>
<organism evidence="4 5">
    <name type="scientific">Rhizobium miluonense</name>
    <dbReference type="NCBI Taxonomy" id="411945"/>
    <lineage>
        <taxon>Bacteria</taxon>
        <taxon>Pseudomonadati</taxon>
        <taxon>Pseudomonadota</taxon>
        <taxon>Alphaproteobacteria</taxon>
        <taxon>Hyphomicrobiales</taxon>
        <taxon>Rhizobiaceae</taxon>
        <taxon>Rhizobium/Agrobacterium group</taxon>
        <taxon>Rhizobium</taxon>
    </lineage>
</organism>
<gene>
    <name evidence="4" type="ORF">J2W52_004332</name>
</gene>
<accession>A0ABU1SUS3</accession>
<dbReference type="Proteomes" id="UP001250791">
    <property type="component" value="Unassembled WGS sequence"/>
</dbReference>
<name>A0ABU1SUS3_9HYPH</name>
<dbReference type="Pfam" id="PF14246">
    <property type="entry name" value="TetR_C_7"/>
    <property type="match status" value="1"/>
</dbReference>
<evidence type="ECO:0000259" key="3">
    <source>
        <dbReference type="PROSITE" id="PS50977"/>
    </source>
</evidence>
<reference evidence="4 5" key="1">
    <citation type="submission" date="2023-07" db="EMBL/GenBank/DDBJ databases">
        <title>Sorghum-associated microbial communities from plants grown in Nebraska, USA.</title>
        <authorList>
            <person name="Schachtman D."/>
        </authorList>
    </citation>
    <scope>NUCLEOTIDE SEQUENCE [LARGE SCALE GENOMIC DNA]</scope>
    <source>
        <strain evidence="4 5">3199</strain>
    </source>
</reference>
<dbReference type="EMBL" id="JAVDUP010000006">
    <property type="protein sequence ID" value="MDR6902699.1"/>
    <property type="molecule type" value="Genomic_DNA"/>
</dbReference>
<evidence type="ECO:0000256" key="1">
    <source>
        <dbReference type="ARBA" id="ARBA00023125"/>
    </source>
</evidence>
<keyword evidence="5" id="KW-1185">Reference proteome</keyword>
<evidence type="ECO:0000313" key="4">
    <source>
        <dbReference type="EMBL" id="MDR6902699.1"/>
    </source>
</evidence>
<keyword evidence="1 2" id="KW-0238">DNA-binding</keyword>
<proteinExistence type="predicted"/>
<evidence type="ECO:0000313" key="5">
    <source>
        <dbReference type="Proteomes" id="UP001250791"/>
    </source>
</evidence>
<dbReference type="InterPro" id="IPR036271">
    <property type="entry name" value="Tet_transcr_reg_TetR-rel_C_sf"/>
</dbReference>
<dbReference type="InterPro" id="IPR039536">
    <property type="entry name" value="TetR_C_Proteobacteria"/>
</dbReference>
<dbReference type="InterPro" id="IPR001647">
    <property type="entry name" value="HTH_TetR"/>
</dbReference>
<feature type="domain" description="HTH tetR-type" evidence="3">
    <location>
        <begin position="1"/>
        <end position="35"/>
    </location>
</feature>
<dbReference type="SUPFAM" id="SSF46689">
    <property type="entry name" value="Homeodomain-like"/>
    <property type="match status" value="1"/>
</dbReference>